<name>A0A0S3S6H2_PHAAN</name>
<dbReference type="AlphaFoldDB" id="A0A0S3S6H2"/>
<organism evidence="1 2">
    <name type="scientific">Vigna angularis var. angularis</name>
    <dbReference type="NCBI Taxonomy" id="157739"/>
    <lineage>
        <taxon>Eukaryota</taxon>
        <taxon>Viridiplantae</taxon>
        <taxon>Streptophyta</taxon>
        <taxon>Embryophyta</taxon>
        <taxon>Tracheophyta</taxon>
        <taxon>Spermatophyta</taxon>
        <taxon>Magnoliopsida</taxon>
        <taxon>eudicotyledons</taxon>
        <taxon>Gunneridae</taxon>
        <taxon>Pentapetalae</taxon>
        <taxon>rosids</taxon>
        <taxon>fabids</taxon>
        <taxon>Fabales</taxon>
        <taxon>Fabaceae</taxon>
        <taxon>Papilionoideae</taxon>
        <taxon>50 kb inversion clade</taxon>
        <taxon>NPAAA clade</taxon>
        <taxon>indigoferoid/millettioid clade</taxon>
        <taxon>Phaseoleae</taxon>
        <taxon>Vigna</taxon>
    </lineage>
</organism>
<gene>
    <name evidence="1" type="primary">Vigan.05G192600</name>
    <name evidence="1" type="ORF">VIGAN_05192600</name>
</gene>
<proteinExistence type="predicted"/>
<accession>A0A0S3S6H2</accession>
<evidence type="ECO:0000313" key="1">
    <source>
        <dbReference type="EMBL" id="BAT88436.1"/>
    </source>
</evidence>
<reference evidence="1 2" key="1">
    <citation type="journal article" date="2015" name="Sci. Rep.">
        <title>The power of single molecule real-time sequencing technology in the de novo assembly of a eukaryotic genome.</title>
        <authorList>
            <person name="Sakai H."/>
            <person name="Naito K."/>
            <person name="Ogiso-Tanaka E."/>
            <person name="Takahashi Y."/>
            <person name="Iseki K."/>
            <person name="Muto C."/>
            <person name="Satou K."/>
            <person name="Teruya K."/>
            <person name="Shiroma A."/>
            <person name="Shimoji M."/>
            <person name="Hirano T."/>
            <person name="Itoh T."/>
            <person name="Kaga A."/>
            <person name="Tomooka N."/>
        </authorList>
    </citation>
    <scope>NUCLEOTIDE SEQUENCE [LARGE SCALE GENOMIC DNA]</scope>
    <source>
        <strain evidence="2">cv. Shumari</strain>
    </source>
</reference>
<evidence type="ECO:0000313" key="2">
    <source>
        <dbReference type="Proteomes" id="UP000291084"/>
    </source>
</evidence>
<keyword evidence="2" id="KW-1185">Reference proteome</keyword>
<dbReference type="EMBL" id="AP015038">
    <property type="protein sequence ID" value="BAT88436.1"/>
    <property type="molecule type" value="Genomic_DNA"/>
</dbReference>
<sequence length="118" mass="13850">MYSKSLLPKITTSLHLKVTQNSISLFKTVYTFLTFHLVTPPTEYKYQHTNLKYHFNPTTSTVTNFQHTIHTKINTCIVHTTHRKRSSSPYLLKTSLDLESIFLKTCNCNFRRSLLHLF</sequence>
<protein>
    <submittedName>
        <fullName evidence="1">Uncharacterized protein</fullName>
    </submittedName>
</protein>
<dbReference type="Proteomes" id="UP000291084">
    <property type="component" value="Chromosome 5"/>
</dbReference>